<dbReference type="Proteomes" id="UP000183832">
    <property type="component" value="Unassembled WGS sequence"/>
</dbReference>
<sequence length="74" mass="8507">MAICLDLKAETLSKGKIFIQVPALSYASSLSVFLNEKRGWAENDEKKKKKKEKRTKLFAGFLRQPFTKCRESPQ</sequence>
<name>A0A1J1HK47_9DIPT</name>
<dbReference type="EMBL" id="CVRI01000008">
    <property type="protein sequence ID" value="CRK88423.1"/>
    <property type="molecule type" value="Genomic_DNA"/>
</dbReference>
<accession>A0A1J1HK47</accession>
<evidence type="ECO:0000313" key="2">
    <source>
        <dbReference type="Proteomes" id="UP000183832"/>
    </source>
</evidence>
<protein>
    <submittedName>
        <fullName evidence="1">CLUMA_CG002334, isoform A</fullName>
    </submittedName>
</protein>
<keyword evidence="2" id="KW-1185">Reference proteome</keyword>
<dbReference type="AlphaFoldDB" id="A0A1J1HK47"/>
<proteinExistence type="predicted"/>
<gene>
    <name evidence="1" type="ORF">CLUMA_CG002334</name>
</gene>
<reference evidence="1 2" key="1">
    <citation type="submission" date="2015-04" db="EMBL/GenBank/DDBJ databases">
        <authorList>
            <person name="Syromyatnikov M.Y."/>
            <person name="Popov V.N."/>
        </authorList>
    </citation>
    <scope>NUCLEOTIDE SEQUENCE [LARGE SCALE GENOMIC DNA]</scope>
</reference>
<organism evidence="1 2">
    <name type="scientific">Clunio marinus</name>
    <dbReference type="NCBI Taxonomy" id="568069"/>
    <lineage>
        <taxon>Eukaryota</taxon>
        <taxon>Metazoa</taxon>
        <taxon>Ecdysozoa</taxon>
        <taxon>Arthropoda</taxon>
        <taxon>Hexapoda</taxon>
        <taxon>Insecta</taxon>
        <taxon>Pterygota</taxon>
        <taxon>Neoptera</taxon>
        <taxon>Endopterygota</taxon>
        <taxon>Diptera</taxon>
        <taxon>Nematocera</taxon>
        <taxon>Chironomoidea</taxon>
        <taxon>Chironomidae</taxon>
        <taxon>Clunio</taxon>
    </lineage>
</organism>
<evidence type="ECO:0000313" key="1">
    <source>
        <dbReference type="EMBL" id="CRK88423.1"/>
    </source>
</evidence>